<evidence type="ECO:0000259" key="1">
    <source>
        <dbReference type="PROSITE" id="PS51782"/>
    </source>
</evidence>
<dbReference type="RefSeq" id="WP_145786873.1">
    <property type="nucleotide sequence ID" value="NZ_BAAABR010000014.1"/>
</dbReference>
<gene>
    <name evidence="2" type="ORF">FB465_0309</name>
</gene>
<dbReference type="SMART" id="SM00257">
    <property type="entry name" value="LysM"/>
    <property type="match status" value="1"/>
</dbReference>
<dbReference type="PROSITE" id="PS51782">
    <property type="entry name" value="LYSM"/>
    <property type="match status" value="1"/>
</dbReference>
<dbReference type="PANTHER" id="PTHR33734:SF22">
    <property type="entry name" value="MEMBRANE-BOUND LYTIC MUREIN TRANSGLYCOSYLASE D"/>
    <property type="match status" value="1"/>
</dbReference>
<dbReference type="InterPro" id="IPR036365">
    <property type="entry name" value="PGBD-like_sf"/>
</dbReference>
<dbReference type="Pfam" id="PF01476">
    <property type="entry name" value="LysM"/>
    <property type="match status" value="1"/>
</dbReference>
<dbReference type="SUPFAM" id="SSF54106">
    <property type="entry name" value="LysM domain"/>
    <property type="match status" value="1"/>
</dbReference>
<protein>
    <submittedName>
        <fullName evidence="2">LysM domain-containing protein</fullName>
    </submittedName>
</protein>
<dbReference type="InterPro" id="IPR018392">
    <property type="entry name" value="LysM"/>
</dbReference>
<reference evidence="2 3" key="1">
    <citation type="submission" date="2019-06" db="EMBL/GenBank/DDBJ databases">
        <title>Sequencing the genomes of 1000 actinobacteria strains.</title>
        <authorList>
            <person name="Klenk H.-P."/>
        </authorList>
    </citation>
    <scope>NUCLEOTIDE SEQUENCE [LARGE SCALE GENOMIC DNA]</scope>
    <source>
        <strain evidence="2 3">DSM 41649</strain>
    </source>
</reference>
<keyword evidence="3" id="KW-1185">Reference proteome</keyword>
<dbReference type="InterPro" id="IPR036779">
    <property type="entry name" value="LysM_dom_sf"/>
</dbReference>
<dbReference type="GO" id="GO:0008932">
    <property type="term" value="F:lytic endotransglycosylase activity"/>
    <property type="evidence" value="ECO:0007669"/>
    <property type="project" value="TreeGrafter"/>
</dbReference>
<evidence type="ECO:0000313" key="3">
    <source>
        <dbReference type="Proteomes" id="UP000318416"/>
    </source>
</evidence>
<dbReference type="SUPFAM" id="SSF47090">
    <property type="entry name" value="PGBD-like"/>
    <property type="match status" value="1"/>
</dbReference>
<dbReference type="PANTHER" id="PTHR33734">
    <property type="entry name" value="LYSM DOMAIN-CONTAINING GPI-ANCHORED PROTEIN 2"/>
    <property type="match status" value="1"/>
</dbReference>
<dbReference type="OrthoDB" id="3476732at2"/>
<dbReference type="AlphaFoldDB" id="A0A561EIG6"/>
<accession>A0A561EIG6</accession>
<proteinExistence type="predicted"/>
<comment type="caution">
    <text evidence="2">The sequence shown here is derived from an EMBL/GenBank/DDBJ whole genome shotgun (WGS) entry which is preliminary data.</text>
</comment>
<dbReference type="InterPro" id="IPR047763">
    <property type="entry name" value="PG_bind_dom_phiBT1-type"/>
</dbReference>
<dbReference type="Proteomes" id="UP000318416">
    <property type="component" value="Unassembled WGS sequence"/>
</dbReference>
<evidence type="ECO:0000313" key="2">
    <source>
        <dbReference type="EMBL" id="TWE15416.1"/>
    </source>
</evidence>
<dbReference type="CDD" id="cd00118">
    <property type="entry name" value="LysM"/>
    <property type="match status" value="1"/>
</dbReference>
<dbReference type="EMBL" id="VIVR01000001">
    <property type="protein sequence ID" value="TWE15416.1"/>
    <property type="molecule type" value="Genomic_DNA"/>
</dbReference>
<dbReference type="Gene3D" id="3.10.350.10">
    <property type="entry name" value="LysM domain"/>
    <property type="match status" value="1"/>
</dbReference>
<dbReference type="NCBIfam" id="NF038080">
    <property type="entry name" value="PG_bind_siph"/>
    <property type="match status" value="1"/>
</dbReference>
<sequence>MSGAKAMIEKAKSYIGYREGAGNRNRFSAEMGRPAESWCADFVSAVAKESGNAAHFPDTASCAVARDWFQQRGRLSVYPAIGAQVLFGEPGNPWGPGGEHTGICIAYTADTITVVAGNTNDDGSPNGDGVYRRTYRRRSDYVDSYGYPDYPEGLVCADPAWRGRRRVVYFGQEASEADLPTAGAGAEIPPQSNRQVVIDGRPYGPGASGDHITAMGEMLVAAGCSRYTEGPGPVWGDADTDSFRQYQLSIGETGPDADGIPGPRQLHRLEQEYGARSYTVRAGDTLSGIAARFGTTAERLAEANSLADPDHLEVGQVLRIVR</sequence>
<feature type="domain" description="LysM" evidence="1">
    <location>
        <begin position="276"/>
        <end position="320"/>
    </location>
</feature>
<organism evidence="2 3">
    <name type="scientific">Kitasatospora atroaurantiaca</name>
    <dbReference type="NCBI Taxonomy" id="285545"/>
    <lineage>
        <taxon>Bacteria</taxon>
        <taxon>Bacillati</taxon>
        <taxon>Actinomycetota</taxon>
        <taxon>Actinomycetes</taxon>
        <taxon>Kitasatosporales</taxon>
        <taxon>Streptomycetaceae</taxon>
        <taxon>Kitasatospora</taxon>
    </lineage>
</organism>
<name>A0A561EIG6_9ACTN</name>